<dbReference type="AlphaFoldDB" id="A0A427YR40"/>
<evidence type="ECO:0000259" key="9">
    <source>
        <dbReference type="PROSITE" id="PS50850"/>
    </source>
</evidence>
<dbReference type="InterPro" id="IPR005828">
    <property type="entry name" value="MFS_sugar_transport-like"/>
</dbReference>
<evidence type="ECO:0000313" key="11">
    <source>
        <dbReference type="Proteomes" id="UP000279259"/>
    </source>
</evidence>
<evidence type="ECO:0000256" key="3">
    <source>
        <dbReference type="ARBA" id="ARBA00022448"/>
    </source>
</evidence>
<keyword evidence="11" id="KW-1185">Reference proteome</keyword>
<feature type="region of interest" description="Disordered" evidence="7">
    <location>
        <begin position="503"/>
        <end position="537"/>
    </location>
</feature>
<comment type="caution">
    <text evidence="10">The sequence shown here is derived from an EMBL/GenBank/DDBJ whole genome shotgun (WGS) entry which is preliminary data.</text>
</comment>
<dbReference type="Proteomes" id="UP000279259">
    <property type="component" value="Unassembled WGS sequence"/>
</dbReference>
<dbReference type="InterPro" id="IPR050360">
    <property type="entry name" value="MFS_Sugar_Transporters"/>
</dbReference>
<dbReference type="Gene3D" id="1.20.1250.20">
    <property type="entry name" value="MFS general substrate transporter like domains"/>
    <property type="match status" value="1"/>
</dbReference>
<comment type="similarity">
    <text evidence="2">Belongs to the major facilitator superfamily. Sugar transporter (TC 2.A.1.1) family.</text>
</comment>
<feature type="domain" description="Major facilitator superfamily (MFS) profile" evidence="9">
    <location>
        <begin position="38"/>
        <end position="478"/>
    </location>
</feature>
<feature type="transmembrane region" description="Helical" evidence="8">
    <location>
        <begin position="455"/>
        <end position="474"/>
    </location>
</feature>
<feature type="transmembrane region" description="Helical" evidence="8">
    <location>
        <begin position="130"/>
        <end position="149"/>
    </location>
</feature>
<dbReference type="SUPFAM" id="SSF103473">
    <property type="entry name" value="MFS general substrate transporter"/>
    <property type="match status" value="1"/>
</dbReference>
<evidence type="ECO:0000256" key="7">
    <source>
        <dbReference type="SAM" id="MobiDB-lite"/>
    </source>
</evidence>
<dbReference type="Pfam" id="PF00083">
    <property type="entry name" value="Sugar_tr"/>
    <property type="match status" value="1"/>
</dbReference>
<reference evidence="10 11" key="1">
    <citation type="submission" date="2018-11" db="EMBL/GenBank/DDBJ databases">
        <title>Genome sequence of Saitozyma podzolica DSM 27192.</title>
        <authorList>
            <person name="Aliyu H."/>
            <person name="Gorte O."/>
            <person name="Ochsenreither K."/>
        </authorList>
    </citation>
    <scope>NUCLEOTIDE SEQUENCE [LARGE SCALE GENOMIC DNA]</scope>
    <source>
        <strain evidence="10 11">DSM 27192</strain>
    </source>
</reference>
<evidence type="ECO:0000256" key="5">
    <source>
        <dbReference type="ARBA" id="ARBA00022989"/>
    </source>
</evidence>
<dbReference type="PROSITE" id="PS50850">
    <property type="entry name" value="MFS"/>
    <property type="match status" value="1"/>
</dbReference>
<feature type="transmembrane region" description="Helical" evidence="8">
    <location>
        <begin position="424"/>
        <end position="443"/>
    </location>
</feature>
<feature type="transmembrane region" description="Helical" evidence="8">
    <location>
        <begin position="170"/>
        <end position="192"/>
    </location>
</feature>
<evidence type="ECO:0000256" key="1">
    <source>
        <dbReference type="ARBA" id="ARBA00004141"/>
    </source>
</evidence>
<keyword evidence="6 8" id="KW-0472">Membrane</keyword>
<keyword evidence="3" id="KW-0813">Transport</keyword>
<feature type="transmembrane region" description="Helical" evidence="8">
    <location>
        <begin position="355"/>
        <end position="378"/>
    </location>
</feature>
<dbReference type="InterPro" id="IPR036259">
    <property type="entry name" value="MFS_trans_sf"/>
</dbReference>
<evidence type="ECO:0000256" key="2">
    <source>
        <dbReference type="ARBA" id="ARBA00010992"/>
    </source>
</evidence>
<evidence type="ECO:0000256" key="8">
    <source>
        <dbReference type="SAM" id="Phobius"/>
    </source>
</evidence>
<feature type="compositionally biased region" description="Polar residues" evidence="7">
    <location>
        <begin position="527"/>
        <end position="537"/>
    </location>
</feature>
<gene>
    <name evidence="10" type="ORF">EHS25_007931</name>
</gene>
<dbReference type="FunFam" id="1.20.1250.20:FF:000134">
    <property type="entry name" value="MFS sugar transporter protein"/>
    <property type="match status" value="1"/>
</dbReference>
<dbReference type="OrthoDB" id="6133115at2759"/>
<dbReference type="PANTHER" id="PTHR48022:SF64">
    <property type="entry name" value="MAJOR FACILITATOR SUPERFAMILY (MFS) PROFILE DOMAIN-CONTAINING PROTEIN"/>
    <property type="match status" value="1"/>
</dbReference>
<evidence type="ECO:0000256" key="4">
    <source>
        <dbReference type="ARBA" id="ARBA00022692"/>
    </source>
</evidence>
<organism evidence="10 11">
    <name type="scientific">Saitozyma podzolica</name>
    <dbReference type="NCBI Taxonomy" id="1890683"/>
    <lineage>
        <taxon>Eukaryota</taxon>
        <taxon>Fungi</taxon>
        <taxon>Dikarya</taxon>
        <taxon>Basidiomycota</taxon>
        <taxon>Agaricomycotina</taxon>
        <taxon>Tremellomycetes</taxon>
        <taxon>Tremellales</taxon>
        <taxon>Trimorphomycetaceae</taxon>
        <taxon>Saitozyma</taxon>
    </lineage>
</organism>
<dbReference type="GO" id="GO:0005351">
    <property type="term" value="F:carbohydrate:proton symporter activity"/>
    <property type="evidence" value="ECO:0007669"/>
    <property type="project" value="TreeGrafter"/>
</dbReference>
<proteinExistence type="inferred from homology"/>
<keyword evidence="5 8" id="KW-1133">Transmembrane helix</keyword>
<sequence>MSVVKAADSAYLHRGISVRNNTAKSWWRDPSLRGLMWRCVILLGGQYINGYDGSVMNSLQSVPSFLTDMGNPDSQTLGLMTGGISLGYLIALIPASISSDKFGRKRPAMFGCVFIIIGTLIEVFKWDSHWAFFGGRMVVGFGGAFPIIAGSSHVIEVAHPRHAQGLSAAFSNIYSVGSIIASWTTFGCLYWYGTNWNWRLPALGQALGGLVQLIAMPFIPESPRWLVSVGRVDEAHEILAKWHANGDMNDELVLLELAEIQEAVRITSTENSQYRWADWVKTKGNRHRLFIVIFNAVISQWAGSGIISSYLSLILKTIGITSAVQRQGINGGMSLVTLAYCIPLSMYIERFSRRALWLWSTVFMIVCFSVITGCSATYSNTGNAQAGRVVVAFIYLFNLGYQTAYGALYYAYMCPLLPTSMRTQGVAISLVVGYAMAFFNQYANPIAFDAIGWKYYFVYLGLLFVYLVLIYFFFPETKGLSPEETSVLLDGTEAATMVKQAGEAATEERKNHISGQPGVENDKAETSETNVTTLSVG</sequence>
<dbReference type="GO" id="GO:0016020">
    <property type="term" value="C:membrane"/>
    <property type="evidence" value="ECO:0007669"/>
    <property type="project" value="UniProtKB-SubCell"/>
</dbReference>
<keyword evidence="4 8" id="KW-0812">Transmembrane</keyword>
<dbReference type="PROSITE" id="PS00216">
    <property type="entry name" value="SUGAR_TRANSPORT_1"/>
    <property type="match status" value="1"/>
</dbReference>
<feature type="transmembrane region" description="Helical" evidence="8">
    <location>
        <begin position="289"/>
        <end position="311"/>
    </location>
</feature>
<protein>
    <recommendedName>
        <fullName evidence="9">Major facilitator superfamily (MFS) profile domain-containing protein</fullName>
    </recommendedName>
</protein>
<accession>A0A427YR40</accession>
<dbReference type="PANTHER" id="PTHR48022">
    <property type="entry name" value="PLASTIDIC GLUCOSE TRANSPORTER 4"/>
    <property type="match status" value="1"/>
</dbReference>
<evidence type="ECO:0000256" key="6">
    <source>
        <dbReference type="ARBA" id="ARBA00023136"/>
    </source>
</evidence>
<dbReference type="InterPro" id="IPR020846">
    <property type="entry name" value="MFS_dom"/>
</dbReference>
<feature type="transmembrane region" description="Helical" evidence="8">
    <location>
        <begin position="390"/>
        <end position="412"/>
    </location>
</feature>
<feature type="transmembrane region" description="Helical" evidence="8">
    <location>
        <begin position="76"/>
        <end position="95"/>
    </location>
</feature>
<feature type="transmembrane region" description="Helical" evidence="8">
    <location>
        <begin position="107"/>
        <end position="124"/>
    </location>
</feature>
<comment type="subcellular location">
    <subcellularLocation>
        <location evidence="1">Membrane</location>
        <topology evidence="1">Multi-pass membrane protein</topology>
    </subcellularLocation>
</comment>
<dbReference type="EMBL" id="RSCD01000004">
    <property type="protein sequence ID" value="RSH93573.1"/>
    <property type="molecule type" value="Genomic_DNA"/>
</dbReference>
<dbReference type="InterPro" id="IPR005829">
    <property type="entry name" value="Sugar_transporter_CS"/>
</dbReference>
<evidence type="ECO:0000313" key="10">
    <source>
        <dbReference type="EMBL" id="RSH93573.1"/>
    </source>
</evidence>
<name>A0A427YR40_9TREE</name>